<proteinExistence type="predicted"/>
<dbReference type="Proteomes" id="UP000284417">
    <property type="component" value="Unassembled WGS sequence"/>
</dbReference>
<dbReference type="RefSeq" id="WP_004311011.1">
    <property type="nucleotide sequence ID" value="NZ_CP072216.1"/>
</dbReference>
<dbReference type="EMBL" id="QROC01000038">
    <property type="protein sequence ID" value="RHK90836.1"/>
    <property type="molecule type" value="Genomic_DNA"/>
</dbReference>
<reference evidence="1 2" key="1">
    <citation type="submission" date="2018-08" db="EMBL/GenBank/DDBJ databases">
        <title>A genome reference for cultivated species of the human gut microbiota.</title>
        <authorList>
            <person name="Zou Y."/>
            <person name="Xue W."/>
            <person name="Luo G."/>
        </authorList>
    </citation>
    <scope>NUCLEOTIDE SEQUENCE [LARGE SCALE GENOMIC DNA]</scope>
    <source>
        <strain evidence="1 2">AF39-6AC</strain>
    </source>
</reference>
<sequence>MTKKDNNIDKSYDFGKSEFNRKMKKIYQEREAKGLPNSVDIPNDADADDLARLRAFGEWLSDGQPVD</sequence>
<evidence type="ECO:0000313" key="2">
    <source>
        <dbReference type="Proteomes" id="UP000284417"/>
    </source>
</evidence>
<name>A0A1Y4VPM3_9BACE</name>
<gene>
    <name evidence="1" type="ORF">DW042_21145</name>
</gene>
<dbReference type="GeneID" id="69483526"/>
<evidence type="ECO:0000313" key="1">
    <source>
        <dbReference type="EMBL" id="RHK90836.1"/>
    </source>
</evidence>
<protein>
    <submittedName>
        <fullName evidence="1">Uncharacterized protein</fullName>
    </submittedName>
</protein>
<accession>A0A1Y4VPM3</accession>
<dbReference type="AlphaFoldDB" id="A0A1Y4VPM3"/>
<organism evidence="1 2">
    <name type="scientific">Bacteroides xylanisolvens</name>
    <dbReference type="NCBI Taxonomy" id="371601"/>
    <lineage>
        <taxon>Bacteria</taxon>
        <taxon>Pseudomonadati</taxon>
        <taxon>Bacteroidota</taxon>
        <taxon>Bacteroidia</taxon>
        <taxon>Bacteroidales</taxon>
        <taxon>Bacteroidaceae</taxon>
        <taxon>Bacteroides</taxon>
    </lineage>
</organism>
<comment type="caution">
    <text evidence="1">The sequence shown here is derived from an EMBL/GenBank/DDBJ whole genome shotgun (WGS) entry which is preliminary data.</text>
</comment>